<name>A0A1M7U133_9RHOB</name>
<protein>
    <submittedName>
        <fullName evidence="1">Uncharacterized protein</fullName>
    </submittedName>
</protein>
<accession>A0A1M7U133</accession>
<evidence type="ECO:0000313" key="1">
    <source>
        <dbReference type="EMBL" id="SHN76685.1"/>
    </source>
</evidence>
<dbReference type="Proteomes" id="UP000184066">
    <property type="component" value="Unassembled WGS sequence"/>
</dbReference>
<gene>
    <name evidence="1" type="ORF">SAMN05216200_11320</name>
</gene>
<dbReference type="EMBL" id="FRDL01000013">
    <property type="protein sequence ID" value="SHN76685.1"/>
    <property type="molecule type" value="Genomic_DNA"/>
</dbReference>
<reference evidence="1 2" key="1">
    <citation type="submission" date="2016-12" db="EMBL/GenBank/DDBJ databases">
        <authorList>
            <person name="Song W.-J."/>
            <person name="Kurnit D.M."/>
        </authorList>
    </citation>
    <scope>NUCLEOTIDE SEQUENCE [LARGE SCALE GENOMIC DNA]</scope>
    <source>
        <strain evidence="1 2">CGMCC 1.10808</strain>
    </source>
</reference>
<evidence type="ECO:0000313" key="2">
    <source>
        <dbReference type="Proteomes" id="UP000184066"/>
    </source>
</evidence>
<sequence length="255" mass="29803">MTFWKGVPSGTPFRIPVRGLRIRADCPTIPLFNGGRFMTIELDFAALKAKARRVRDGHPENLRLRVHRALSWLARAEKEEDDPDARFIFAWIGFNALYAEFEPEPARERARFEEFFGRIAALDDSRRIYDAIWLRFPHEVRLLLENQYVFKPFWNHANGVPGFADWPERLRRDRRGAHEAIRALDTPAILRRLFGRLYVLRNQLVHGGATWNGSVNRRQVADGARILMVLLPLFIDVMMDHPDEDWGRPFYPVVD</sequence>
<keyword evidence="2" id="KW-1185">Reference proteome</keyword>
<proteinExistence type="predicted"/>
<dbReference type="STRING" id="1189325.SAMN04488119_1128"/>
<organism evidence="1 2">
    <name type="scientific">Oceanicella actignis</name>
    <dbReference type="NCBI Taxonomy" id="1189325"/>
    <lineage>
        <taxon>Bacteria</taxon>
        <taxon>Pseudomonadati</taxon>
        <taxon>Pseudomonadota</taxon>
        <taxon>Alphaproteobacteria</taxon>
        <taxon>Rhodobacterales</taxon>
        <taxon>Paracoccaceae</taxon>
        <taxon>Oceanicella</taxon>
    </lineage>
</organism>
<dbReference type="AlphaFoldDB" id="A0A1M7U133"/>